<comment type="caution">
    <text evidence="3">The sequence shown here is derived from an EMBL/GenBank/DDBJ whole genome shotgun (WGS) entry which is preliminary data.</text>
</comment>
<dbReference type="Proteomes" id="UP000183210">
    <property type="component" value="Unassembled WGS sequence"/>
</dbReference>
<evidence type="ECO:0000313" key="4">
    <source>
        <dbReference type="Proteomes" id="UP000183210"/>
    </source>
</evidence>
<dbReference type="Gene3D" id="3.30.56.60">
    <property type="entry name" value="XkdW-like"/>
    <property type="match status" value="1"/>
</dbReference>
<dbReference type="Pfam" id="PF14301">
    <property type="entry name" value="DUF4376"/>
    <property type="match status" value="1"/>
</dbReference>
<accession>A0A9X8QLP4</accession>
<dbReference type="InterPro" id="IPR019094">
    <property type="entry name" value="Phage_SP-beta_YorD"/>
</dbReference>
<dbReference type="AlphaFoldDB" id="A0A9X8QLP4"/>
<evidence type="ECO:0000259" key="1">
    <source>
        <dbReference type="Pfam" id="PF09636"/>
    </source>
</evidence>
<dbReference type="Pfam" id="PF09636">
    <property type="entry name" value="XkdW"/>
    <property type="match status" value="1"/>
</dbReference>
<dbReference type="SUPFAM" id="SSF159865">
    <property type="entry name" value="XkdW-like"/>
    <property type="match status" value="1"/>
</dbReference>
<feature type="domain" description="Bacteriophage SP-beta YorD" evidence="1">
    <location>
        <begin position="3"/>
        <end position="54"/>
    </location>
</feature>
<dbReference type="RefSeq" id="WP_074829568.1">
    <property type="nucleotide sequence ID" value="NZ_FOEV01000018.1"/>
</dbReference>
<sequence>MTLHEILVALFPAANPKTSWQLRNDADDRGDYISEWALEGVPQPTVAELSEAAATLPLKLAIDAKVAELTAACAAAITGGFTCDALGAVYTYPSLVEDQLNLTGSIQLSQLEDGQSEDWTTPFKCANSSGEWDAVAHTAAQIQKVGVRFTKIKLTYIGTKDALVKKAKAATTLEDVSAIVWQTPAV</sequence>
<protein>
    <submittedName>
        <fullName evidence="3">XkdW protein</fullName>
    </submittedName>
</protein>
<proteinExistence type="predicted"/>
<dbReference type="InterPro" id="IPR035950">
    <property type="entry name" value="XkdW-like_sf"/>
</dbReference>
<evidence type="ECO:0000313" key="3">
    <source>
        <dbReference type="EMBL" id="SER35838.1"/>
    </source>
</evidence>
<dbReference type="GeneID" id="300268704"/>
<dbReference type="InterPro" id="IPR025484">
    <property type="entry name" value="DUF4376"/>
</dbReference>
<feature type="domain" description="DUF4376" evidence="2">
    <location>
        <begin position="63"/>
        <end position="175"/>
    </location>
</feature>
<name>A0A9X8QLP4_9PSED</name>
<organism evidence="3 4">
    <name type="scientific">Pseudomonas lutea</name>
    <dbReference type="NCBI Taxonomy" id="243924"/>
    <lineage>
        <taxon>Bacteria</taxon>
        <taxon>Pseudomonadati</taxon>
        <taxon>Pseudomonadota</taxon>
        <taxon>Gammaproteobacteria</taxon>
        <taxon>Pseudomonadales</taxon>
        <taxon>Pseudomonadaceae</taxon>
        <taxon>Pseudomonas</taxon>
    </lineage>
</organism>
<gene>
    <name evidence="3" type="ORF">SAMN05216409_11827</name>
</gene>
<reference evidence="3 4" key="1">
    <citation type="submission" date="2016-10" db="EMBL/GenBank/DDBJ databases">
        <authorList>
            <person name="Varghese N."/>
            <person name="Submissions S."/>
        </authorList>
    </citation>
    <scope>NUCLEOTIDE SEQUENCE [LARGE SCALE GENOMIC DNA]</scope>
    <source>
        <strain evidence="3 4">LMG 21974</strain>
    </source>
</reference>
<evidence type="ECO:0000259" key="2">
    <source>
        <dbReference type="Pfam" id="PF14301"/>
    </source>
</evidence>
<dbReference type="EMBL" id="FOEV01000018">
    <property type="protein sequence ID" value="SER35838.1"/>
    <property type="molecule type" value="Genomic_DNA"/>
</dbReference>